<dbReference type="Proteomes" id="UP000236416">
    <property type="component" value="Unassembled WGS sequence"/>
</dbReference>
<reference evidence="5 6" key="1">
    <citation type="submission" date="2018-01" db="EMBL/GenBank/DDBJ databases">
        <title>Genomic Sequence of Chromobacterium MWU13-2610 from wild cranberry bogs within the Cape Cod National Seashore.</title>
        <authorList>
            <person name="O'Hara-Hanley K."/>
            <person name="Soby S."/>
            <person name="Harrison A."/>
        </authorList>
    </citation>
    <scope>NUCLEOTIDE SEQUENCE [LARGE SCALE GENOMIC DNA]</scope>
    <source>
        <strain evidence="5 6">MWU13-2610</strain>
    </source>
</reference>
<evidence type="ECO:0000256" key="2">
    <source>
        <dbReference type="ARBA" id="ARBA00023157"/>
    </source>
</evidence>
<keyword evidence="6" id="KW-1185">Reference proteome</keyword>
<dbReference type="InterPro" id="IPR055267">
    <property type="entry name" value="Aerolysin-like_C"/>
</dbReference>
<dbReference type="AlphaFoldDB" id="A0A2K4MLS5"/>
<dbReference type="SUPFAM" id="SSF56973">
    <property type="entry name" value="Aerolisin/ETX pore-forming domain"/>
    <property type="match status" value="1"/>
</dbReference>
<feature type="domain" description="Aerolysin-like C-terminal" evidence="4">
    <location>
        <begin position="40"/>
        <end position="411"/>
    </location>
</feature>
<evidence type="ECO:0000313" key="5">
    <source>
        <dbReference type="EMBL" id="POA97715.1"/>
    </source>
</evidence>
<dbReference type="Pfam" id="PF01117">
    <property type="entry name" value="Aerolysin"/>
    <property type="match status" value="1"/>
</dbReference>
<keyword evidence="3" id="KW-0732">Signal</keyword>
<dbReference type="EMBL" id="PPTF01000072">
    <property type="protein sequence ID" value="POA97715.1"/>
    <property type="molecule type" value="Genomic_DNA"/>
</dbReference>
<evidence type="ECO:0000256" key="3">
    <source>
        <dbReference type="SAM" id="SignalP"/>
    </source>
</evidence>
<protein>
    <recommendedName>
        <fullName evidence="4">Aerolysin-like C-terminal domain-containing protein</fullName>
    </recommendedName>
</protein>
<dbReference type="InterPro" id="IPR005830">
    <property type="entry name" value="Aerolysn"/>
</dbReference>
<dbReference type="PRINTS" id="PR00754">
    <property type="entry name" value="AEROLYSIN"/>
</dbReference>
<evidence type="ECO:0000256" key="1">
    <source>
        <dbReference type="ARBA" id="ARBA00009831"/>
    </source>
</evidence>
<dbReference type="CDD" id="cd20224">
    <property type="entry name" value="PFM_alpha-toxin-like"/>
    <property type="match status" value="1"/>
</dbReference>
<proteinExistence type="inferred from homology"/>
<sequence length="437" mass="48221">MKSIKTILPVAVLLVAHQQPVWAADTVPQFSDVIYTEMSPDNESTIQKIVTSDAFFKPWAYLAHYLGYGWVGGNTNGNTAVGKEFEYRRIDTMLDNLSIPDNKYRYMMNAKYDPKGPGGYWADKRFRMAFSNIQWMMEPDDMKLGTPELYNKKPLKVVNVLLENFSDQSDTGVANIKYDSTVSWSKADKISVSGKVTVTNKFSAGLPLIGGAESSVAVEIASGADWTTTNGTSSTTSQTAEYRAVLPPKSKRMITLTLFEQKANIPYTSKMYLTYEAELYNFLRYSDNALNGHPSNRPYYLAKFGGKDGLNGAQDLLSQYLNPATSKWDWPWAVNQYSRGTIEYYIGSISKRKFKQQFTGVFTAVDSTAYTVTAGPVEPLSSQALTARSTNLGAAAAGGIQYRVVGGDLKDVPGKIKNLRISVDKPKAAPSAASPLR</sequence>
<feature type="chain" id="PRO_5014441820" description="Aerolysin-like C-terminal domain-containing protein" evidence="3">
    <location>
        <begin position="24"/>
        <end position="437"/>
    </location>
</feature>
<keyword evidence="2" id="KW-1015">Disulfide bond</keyword>
<organism evidence="5 6">
    <name type="scientific">Chromobacterium sinusclupearum</name>
    <dbReference type="NCBI Taxonomy" id="2077146"/>
    <lineage>
        <taxon>Bacteria</taxon>
        <taxon>Pseudomonadati</taxon>
        <taxon>Pseudomonadota</taxon>
        <taxon>Betaproteobacteria</taxon>
        <taxon>Neisseriales</taxon>
        <taxon>Chromobacteriaceae</taxon>
        <taxon>Chromobacterium</taxon>
    </lineage>
</organism>
<dbReference type="SMART" id="SM00999">
    <property type="entry name" value="Aerolysin"/>
    <property type="match status" value="1"/>
</dbReference>
<comment type="similarity">
    <text evidence="1">Belongs to the aerolysin family.</text>
</comment>
<feature type="signal peptide" evidence="3">
    <location>
        <begin position="1"/>
        <end position="23"/>
    </location>
</feature>
<comment type="caution">
    <text evidence="5">The sequence shown here is derived from an EMBL/GenBank/DDBJ whole genome shotgun (WGS) entry which is preliminary data.</text>
</comment>
<dbReference type="GO" id="GO:0005576">
    <property type="term" value="C:extracellular region"/>
    <property type="evidence" value="ECO:0007669"/>
    <property type="project" value="InterPro"/>
</dbReference>
<accession>A0A2K4MLS5</accession>
<dbReference type="Gene3D" id="2.170.15.10">
    <property type="entry name" value="Proaerolysin, chain A, domain 3"/>
    <property type="match status" value="1"/>
</dbReference>
<evidence type="ECO:0000313" key="6">
    <source>
        <dbReference type="Proteomes" id="UP000236416"/>
    </source>
</evidence>
<name>A0A2K4MLS5_9NEIS</name>
<evidence type="ECO:0000259" key="4">
    <source>
        <dbReference type="SMART" id="SM00999"/>
    </source>
</evidence>
<gene>
    <name evidence="5" type="ORF">C2134_15605</name>
</gene>
<dbReference type="RefSeq" id="WP_103321067.1">
    <property type="nucleotide sequence ID" value="NZ_PPTF01000072.1"/>
</dbReference>
<dbReference type="Gene3D" id="3.30.412.10">
    <property type="entry name" value="Proaerolysin, chain A, domain 2"/>
    <property type="match status" value="1"/>
</dbReference>